<keyword evidence="9" id="KW-1185">Reference proteome</keyword>
<sequence length="291" mass="30503">MSGVGVIVVVTLVGVGGLLLAASGYLQPAPSLERVVAHLQRPATGRTDTRSSDRWTGPLSDAARRHPRLFPTDAELALVGRPVEQHAVFLLTAALVGFVLPGLVVLLLQSAGVIGLGWYAPLLLSLAGAAVGPFVVHTATVEEAERIRSDLRYQVSAYLDVVTMLLAGNTGYEGALEQAAAAGDGRLFVELRRRMRESGARGASLTDALDRTGDELGLDELQQVASTAALSAAEGAPVARTLAAKCATLRSALATEQESEARLRTSRLTTPIVGMALIFMSLVIYPALSLT</sequence>
<protein>
    <submittedName>
        <fullName evidence="8">Flp pilus assembly protein TadB</fullName>
    </submittedName>
</protein>
<proteinExistence type="predicted"/>
<gene>
    <name evidence="8" type="ORF">BDK89_0249</name>
</gene>
<dbReference type="RefSeq" id="WP_133867221.1">
    <property type="nucleotide sequence ID" value="NZ_SOAU01000001.1"/>
</dbReference>
<evidence type="ECO:0000313" key="8">
    <source>
        <dbReference type="EMBL" id="TDT14694.1"/>
    </source>
</evidence>
<evidence type="ECO:0000313" key="9">
    <source>
        <dbReference type="Proteomes" id="UP000294558"/>
    </source>
</evidence>
<dbReference type="InterPro" id="IPR018076">
    <property type="entry name" value="T2SS_GspF_dom"/>
</dbReference>
<feature type="domain" description="Type II secretion system protein GspF" evidence="7">
    <location>
        <begin position="159"/>
        <end position="286"/>
    </location>
</feature>
<keyword evidence="4 6" id="KW-1133">Transmembrane helix</keyword>
<comment type="subcellular location">
    <subcellularLocation>
        <location evidence="1">Cell membrane</location>
        <topology evidence="1">Multi-pass membrane protein</topology>
    </subcellularLocation>
</comment>
<dbReference type="Proteomes" id="UP000294558">
    <property type="component" value="Unassembled WGS sequence"/>
</dbReference>
<keyword evidence="5 6" id="KW-0472">Membrane</keyword>
<dbReference type="PANTHER" id="PTHR35007">
    <property type="entry name" value="INTEGRAL MEMBRANE PROTEIN-RELATED"/>
    <property type="match status" value="1"/>
</dbReference>
<dbReference type="AlphaFoldDB" id="A0A4R7HVZ8"/>
<feature type="transmembrane region" description="Helical" evidence="6">
    <location>
        <begin position="88"/>
        <end position="110"/>
    </location>
</feature>
<feature type="transmembrane region" description="Helical" evidence="6">
    <location>
        <begin position="6"/>
        <end position="26"/>
    </location>
</feature>
<evidence type="ECO:0000256" key="5">
    <source>
        <dbReference type="ARBA" id="ARBA00023136"/>
    </source>
</evidence>
<accession>A0A4R7HVZ8</accession>
<dbReference type="OrthoDB" id="5243064at2"/>
<dbReference type="PANTHER" id="PTHR35007:SF1">
    <property type="entry name" value="PILUS ASSEMBLY PROTEIN"/>
    <property type="match status" value="1"/>
</dbReference>
<evidence type="ECO:0000256" key="1">
    <source>
        <dbReference type="ARBA" id="ARBA00004651"/>
    </source>
</evidence>
<name>A0A4R7HVZ8_9ACTN</name>
<evidence type="ECO:0000256" key="4">
    <source>
        <dbReference type="ARBA" id="ARBA00022989"/>
    </source>
</evidence>
<reference evidence="8 9" key="1">
    <citation type="submission" date="2019-03" db="EMBL/GenBank/DDBJ databases">
        <title>Sequencing the genomes of 1000 actinobacteria strains.</title>
        <authorList>
            <person name="Klenk H.-P."/>
        </authorList>
    </citation>
    <scope>NUCLEOTIDE SEQUENCE [LARGE SCALE GENOMIC DNA]</scope>
    <source>
        <strain evidence="8 9">DSM 18936</strain>
    </source>
</reference>
<evidence type="ECO:0000259" key="7">
    <source>
        <dbReference type="Pfam" id="PF00482"/>
    </source>
</evidence>
<comment type="caution">
    <text evidence="8">The sequence shown here is derived from an EMBL/GenBank/DDBJ whole genome shotgun (WGS) entry which is preliminary data.</text>
</comment>
<evidence type="ECO:0000256" key="3">
    <source>
        <dbReference type="ARBA" id="ARBA00022692"/>
    </source>
</evidence>
<dbReference type="GO" id="GO:0005886">
    <property type="term" value="C:plasma membrane"/>
    <property type="evidence" value="ECO:0007669"/>
    <property type="project" value="UniProtKB-SubCell"/>
</dbReference>
<keyword evidence="3 6" id="KW-0812">Transmembrane</keyword>
<feature type="transmembrane region" description="Helical" evidence="6">
    <location>
        <begin position="116"/>
        <end position="136"/>
    </location>
</feature>
<evidence type="ECO:0000256" key="6">
    <source>
        <dbReference type="SAM" id="Phobius"/>
    </source>
</evidence>
<dbReference type="Pfam" id="PF00482">
    <property type="entry name" value="T2SSF"/>
    <property type="match status" value="1"/>
</dbReference>
<evidence type="ECO:0000256" key="2">
    <source>
        <dbReference type="ARBA" id="ARBA00022475"/>
    </source>
</evidence>
<organism evidence="8 9">
    <name type="scientific">Ilumatobacter fluminis</name>
    <dbReference type="NCBI Taxonomy" id="467091"/>
    <lineage>
        <taxon>Bacteria</taxon>
        <taxon>Bacillati</taxon>
        <taxon>Actinomycetota</taxon>
        <taxon>Acidimicrobiia</taxon>
        <taxon>Acidimicrobiales</taxon>
        <taxon>Ilumatobacteraceae</taxon>
        <taxon>Ilumatobacter</taxon>
    </lineage>
</organism>
<feature type="transmembrane region" description="Helical" evidence="6">
    <location>
        <begin position="268"/>
        <end position="288"/>
    </location>
</feature>
<dbReference type="EMBL" id="SOAU01000001">
    <property type="protein sequence ID" value="TDT14694.1"/>
    <property type="molecule type" value="Genomic_DNA"/>
</dbReference>
<keyword evidence="2" id="KW-1003">Cell membrane</keyword>